<evidence type="ECO:0000256" key="2">
    <source>
        <dbReference type="SAM" id="Phobius"/>
    </source>
</evidence>
<keyword evidence="2" id="KW-0812">Transmembrane</keyword>
<proteinExistence type="predicted"/>
<keyword evidence="5" id="KW-1185">Reference proteome</keyword>
<keyword evidence="2" id="KW-0472">Membrane</keyword>
<name>A0AAN6UHP9_9PEZI</name>
<reference evidence="4" key="2">
    <citation type="submission" date="2023-05" db="EMBL/GenBank/DDBJ databases">
        <authorList>
            <consortium name="Lawrence Berkeley National Laboratory"/>
            <person name="Steindorff A."/>
            <person name="Hensen N."/>
            <person name="Bonometti L."/>
            <person name="Westerberg I."/>
            <person name="Brannstrom I.O."/>
            <person name="Guillou S."/>
            <person name="Cros-Aarteil S."/>
            <person name="Calhoun S."/>
            <person name="Haridas S."/>
            <person name="Kuo A."/>
            <person name="Mondo S."/>
            <person name="Pangilinan J."/>
            <person name="Riley R."/>
            <person name="Labutti K."/>
            <person name="Andreopoulos B."/>
            <person name="Lipzen A."/>
            <person name="Chen C."/>
            <person name="Yanf M."/>
            <person name="Daum C."/>
            <person name="Ng V."/>
            <person name="Clum A."/>
            <person name="Ohm R."/>
            <person name="Martin F."/>
            <person name="Silar P."/>
            <person name="Natvig D."/>
            <person name="Lalanne C."/>
            <person name="Gautier V."/>
            <person name="Ament-Velasquez S.L."/>
            <person name="Kruys A."/>
            <person name="Hutchinson M.I."/>
            <person name="Powell A.J."/>
            <person name="Barry K."/>
            <person name="Miller A.N."/>
            <person name="Grigoriev I.V."/>
            <person name="Debuchy R."/>
            <person name="Gladieux P."/>
            <person name="Thoren M.H."/>
            <person name="Johannesson H."/>
        </authorList>
    </citation>
    <scope>NUCLEOTIDE SEQUENCE</scope>
    <source>
        <strain evidence="4">CBS 123565</strain>
    </source>
</reference>
<keyword evidence="2" id="KW-1133">Transmembrane helix</keyword>
<comment type="caution">
    <text evidence="4">The sequence shown here is derived from an EMBL/GenBank/DDBJ whole genome shotgun (WGS) entry which is preliminary data.</text>
</comment>
<dbReference type="AlphaFoldDB" id="A0AAN6UHP9"/>
<organism evidence="4 5">
    <name type="scientific">Trichocladium antarcticum</name>
    <dbReference type="NCBI Taxonomy" id="1450529"/>
    <lineage>
        <taxon>Eukaryota</taxon>
        <taxon>Fungi</taxon>
        <taxon>Dikarya</taxon>
        <taxon>Ascomycota</taxon>
        <taxon>Pezizomycotina</taxon>
        <taxon>Sordariomycetes</taxon>
        <taxon>Sordariomycetidae</taxon>
        <taxon>Sordariales</taxon>
        <taxon>Chaetomiaceae</taxon>
        <taxon>Trichocladium</taxon>
    </lineage>
</organism>
<feature type="signal peptide" evidence="3">
    <location>
        <begin position="1"/>
        <end position="19"/>
    </location>
</feature>
<dbReference type="EMBL" id="MU853414">
    <property type="protein sequence ID" value="KAK4132979.1"/>
    <property type="molecule type" value="Genomic_DNA"/>
</dbReference>
<feature type="region of interest" description="Disordered" evidence="1">
    <location>
        <begin position="57"/>
        <end position="118"/>
    </location>
</feature>
<sequence>MKRLPWLVPLLLGGAGANACEFPHKSTANQLQYNQHSILKPPRAIQDHHDSLIELDTKPAISARPNQTRISPPETAQHEGTIPNNIASPPPPPGPEKSSTQHAEPPILDYDPAAPPAASWKEVRNPASANRVIAGMSAGLVGVMVVFTVFL</sequence>
<protein>
    <submittedName>
        <fullName evidence="4">Uncharacterized protein</fullName>
    </submittedName>
</protein>
<gene>
    <name evidence="4" type="ORF">BT67DRAFT_67611</name>
</gene>
<keyword evidence="3" id="KW-0732">Signal</keyword>
<evidence type="ECO:0000313" key="4">
    <source>
        <dbReference type="EMBL" id="KAK4132979.1"/>
    </source>
</evidence>
<feature type="transmembrane region" description="Helical" evidence="2">
    <location>
        <begin position="132"/>
        <end position="150"/>
    </location>
</feature>
<dbReference type="Proteomes" id="UP001304895">
    <property type="component" value="Unassembled WGS sequence"/>
</dbReference>
<evidence type="ECO:0000313" key="5">
    <source>
        <dbReference type="Proteomes" id="UP001304895"/>
    </source>
</evidence>
<reference evidence="4" key="1">
    <citation type="journal article" date="2023" name="Mol. Phylogenet. Evol.">
        <title>Genome-scale phylogeny and comparative genomics of the fungal order Sordariales.</title>
        <authorList>
            <person name="Hensen N."/>
            <person name="Bonometti L."/>
            <person name="Westerberg I."/>
            <person name="Brannstrom I.O."/>
            <person name="Guillou S."/>
            <person name="Cros-Aarteil S."/>
            <person name="Calhoun S."/>
            <person name="Haridas S."/>
            <person name="Kuo A."/>
            <person name="Mondo S."/>
            <person name="Pangilinan J."/>
            <person name="Riley R."/>
            <person name="LaButti K."/>
            <person name="Andreopoulos B."/>
            <person name="Lipzen A."/>
            <person name="Chen C."/>
            <person name="Yan M."/>
            <person name="Daum C."/>
            <person name="Ng V."/>
            <person name="Clum A."/>
            <person name="Steindorff A."/>
            <person name="Ohm R.A."/>
            <person name="Martin F."/>
            <person name="Silar P."/>
            <person name="Natvig D.O."/>
            <person name="Lalanne C."/>
            <person name="Gautier V."/>
            <person name="Ament-Velasquez S.L."/>
            <person name="Kruys A."/>
            <person name="Hutchinson M.I."/>
            <person name="Powell A.J."/>
            <person name="Barry K."/>
            <person name="Miller A.N."/>
            <person name="Grigoriev I.V."/>
            <person name="Debuchy R."/>
            <person name="Gladieux P."/>
            <person name="Hiltunen Thoren M."/>
            <person name="Johannesson H."/>
        </authorList>
    </citation>
    <scope>NUCLEOTIDE SEQUENCE</scope>
    <source>
        <strain evidence="4">CBS 123565</strain>
    </source>
</reference>
<evidence type="ECO:0000256" key="1">
    <source>
        <dbReference type="SAM" id="MobiDB-lite"/>
    </source>
</evidence>
<feature type="chain" id="PRO_5043039061" evidence="3">
    <location>
        <begin position="20"/>
        <end position="151"/>
    </location>
</feature>
<accession>A0AAN6UHP9</accession>
<evidence type="ECO:0000256" key="3">
    <source>
        <dbReference type="SAM" id="SignalP"/>
    </source>
</evidence>